<dbReference type="GeneID" id="78296128"/>
<dbReference type="Proteomes" id="UP000245959">
    <property type="component" value="Unassembled WGS sequence"/>
</dbReference>
<evidence type="ECO:0000313" key="3">
    <source>
        <dbReference type="Proteomes" id="UP000245959"/>
    </source>
</evidence>
<name>A0A2U1ARD6_9BACT</name>
<feature type="region of interest" description="Disordered" evidence="1">
    <location>
        <begin position="136"/>
        <end position="159"/>
    </location>
</feature>
<proteinExistence type="predicted"/>
<sequence length="159" mass="18886">MDELKSFATAGLLKEWPAEPDREDAEKLLEQLREQERQQKLAEERRRNPMADWQMRTLRELHEEGRLEKIPENISSREASELIDRITFHDPASWMMKNAVRRNIESGLPPSSAGRNLDGMTVGEFRKLQKVIMEKQQEIDRRREQWEREHPRDRGGLDL</sequence>
<gene>
    <name evidence="2" type="ORF">C8D82_12317</name>
</gene>
<reference evidence="2 3" key="1">
    <citation type="submission" date="2018-04" db="EMBL/GenBank/DDBJ databases">
        <title>Genomic Encyclopedia of Type Strains, Phase IV (KMG-IV): sequencing the most valuable type-strain genomes for metagenomic binning, comparative biology and taxonomic classification.</title>
        <authorList>
            <person name="Goeker M."/>
        </authorList>
    </citation>
    <scope>NUCLEOTIDE SEQUENCE [LARGE SCALE GENOMIC DNA]</scope>
    <source>
        <strain evidence="2 3">DSM 14823</strain>
    </source>
</reference>
<dbReference type="AlphaFoldDB" id="A0A2U1ARD6"/>
<evidence type="ECO:0000256" key="1">
    <source>
        <dbReference type="SAM" id="MobiDB-lite"/>
    </source>
</evidence>
<dbReference type="RefSeq" id="WP_116884835.1">
    <property type="nucleotide sequence ID" value="NZ_CABMMC010000013.1"/>
</dbReference>
<comment type="caution">
    <text evidence="2">The sequence shown here is derived from an EMBL/GenBank/DDBJ whole genome shotgun (WGS) entry which is preliminary data.</text>
</comment>
<keyword evidence="3" id="KW-1185">Reference proteome</keyword>
<protein>
    <submittedName>
        <fullName evidence="2">Uncharacterized protein</fullName>
    </submittedName>
</protein>
<accession>A0A2U1ARD6</accession>
<organism evidence="2 3">
    <name type="scientific">Victivallis vadensis</name>
    <dbReference type="NCBI Taxonomy" id="172901"/>
    <lineage>
        <taxon>Bacteria</taxon>
        <taxon>Pseudomonadati</taxon>
        <taxon>Lentisphaerota</taxon>
        <taxon>Lentisphaeria</taxon>
        <taxon>Victivallales</taxon>
        <taxon>Victivallaceae</taxon>
        <taxon>Victivallis</taxon>
    </lineage>
</organism>
<evidence type="ECO:0000313" key="2">
    <source>
        <dbReference type="EMBL" id="PVY38965.1"/>
    </source>
</evidence>
<dbReference type="EMBL" id="QEKH01000023">
    <property type="protein sequence ID" value="PVY38965.1"/>
    <property type="molecule type" value="Genomic_DNA"/>
</dbReference>